<sequence length="76" mass="8961">MINMSKIKEKILSLIKDLPEDTTSEEIEDLIDLLYIKKQVLEGLEDFRQDRSYSLEEMKSLSGKWKLESQKRPNDS</sequence>
<accession>A0A0F9SAS0</accession>
<protein>
    <submittedName>
        <fullName evidence="1">Uncharacterized protein</fullName>
    </submittedName>
</protein>
<gene>
    <name evidence="1" type="ORF">LCGC14_0494380</name>
</gene>
<reference evidence="1" key="1">
    <citation type="journal article" date="2015" name="Nature">
        <title>Complex archaea that bridge the gap between prokaryotes and eukaryotes.</title>
        <authorList>
            <person name="Spang A."/>
            <person name="Saw J.H."/>
            <person name="Jorgensen S.L."/>
            <person name="Zaremba-Niedzwiedzka K."/>
            <person name="Martijn J."/>
            <person name="Lind A.E."/>
            <person name="van Eijk R."/>
            <person name="Schleper C."/>
            <person name="Guy L."/>
            <person name="Ettema T.J."/>
        </authorList>
    </citation>
    <scope>NUCLEOTIDE SEQUENCE</scope>
</reference>
<dbReference type="EMBL" id="LAZR01000566">
    <property type="protein sequence ID" value="KKN64144.1"/>
    <property type="molecule type" value="Genomic_DNA"/>
</dbReference>
<dbReference type="AlphaFoldDB" id="A0A0F9SAS0"/>
<organism evidence="1">
    <name type="scientific">marine sediment metagenome</name>
    <dbReference type="NCBI Taxonomy" id="412755"/>
    <lineage>
        <taxon>unclassified sequences</taxon>
        <taxon>metagenomes</taxon>
        <taxon>ecological metagenomes</taxon>
    </lineage>
</organism>
<evidence type="ECO:0000313" key="1">
    <source>
        <dbReference type="EMBL" id="KKN64144.1"/>
    </source>
</evidence>
<comment type="caution">
    <text evidence="1">The sequence shown here is derived from an EMBL/GenBank/DDBJ whole genome shotgun (WGS) entry which is preliminary data.</text>
</comment>
<proteinExistence type="predicted"/>
<name>A0A0F9SAS0_9ZZZZ</name>